<feature type="transmembrane region" description="Helical" evidence="1">
    <location>
        <begin position="6"/>
        <end position="28"/>
    </location>
</feature>
<dbReference type="RefSeq" id="WP_338438196.1">
    <property type="nucleotide sequence ID" value="NZ_JAUYVH010000017.1"/>
</dbReference>
<evidence type="ECO:0008006" key="4">
    <source>
        <dbReference type="Google" id="ProtNLM"/>
    </source>
</evidence>
<proteinExistence type="predicted"/>
<feature type="transmembrane region" description="Helical" evidence="1">
    <location>
        <begin position="49"/>
        <end position="71"/>
    </location>
</feature>
<evidence type="ECO:0000313" key="3">
    <source>
        <dbReference type="Proteomes" id="UP001225596"/>
    </source>
</evidence>
<sequence length="183" mass="20194">MIFTQLNIVLAIVSAILFLLVSLLNELVFHSATYEFVRGMNWIYLPAGVRLLCTLLFGGAGAVGIFISSWVMSIEYFFPNDPMRAFGASIASALAPYLIYKAAQQIYGLQASLTNLNAKRLLLFALACSIANPVLHNVWLFFISQNVGMGFFVMIFGDLLGTLTILYAVKLILPFMLIKSTHA</sequence>
<protein>
    <recommendedName>
        <fullName evidence="4">MASE1 domain-containing protein</fullName>
    </recommendedName>
</protein>
<dbReference type="EMBL" id="JAUYVH010000017">
    <property type="protein sequence ID" value="MDQ9172186.1"/>
    <property type="molecule type" value="Genomic_DNA"/>
</dbReference>
<reference evidence="2 3" key="1">
    <citation type="submission" date="2023-08" db="EMBL/GenBank/DDBJ databases">
        <title>Oxalobacteraceae gen .nov., isolated from river sludge outside the plant.</title>
        <authorList>
            <person name="Zhao S.Y."/>
        </authorList>
    </citation>
    <scope>NUCLEOTIDE SEQUENCE [LARGE SCALE GENOMIC DNA]</scope>
    <source>
        <strain evidence="2 3">R-40</strain>
    </source>
</reference>
<organism evidence="2 3">
    <name type="scientific">Keguizhuia sedimenti</name>
    <dbReference type="NCBI Taxonomy" id="3064264"/>
    <lineage>
        <taxon>Bacteria</taxon>
        <taxon>Pseudomonadati</taxon>
        <taxon>Pseudomonadota</taxon>
        <taxon>Betaproteobacteria</taxon>
        <taxon>Burkholderiales</taxon>
        <taxon>Oxalobacteraceae</taxon>
        <taxon>Keguizhuia</taxon>
    </lineage>
</organism>
<keyword evidence="1" id="KW-0812">Transmembrane</keyword>
<comment type="caution">
    <text evidence="2">The sequence shown here is derived from an EMBL/GenBank/DDBJ whole genome shotgun (WGS) entry which is preliminary data.</text>
</comment>
<keyword evidence="1" id="KW-0472">Membrane</keyword>
<dbReference type="Proteomes" id="UP001225596">
    <property type="component" value="Unassembled WGS sequence"/>
</dbReference>
<name>A0ABU1BUQ9_9BURK</name>
<feature type="transmembrane region" description="Helical" evidence="1">
    <location>
        <begin position="149"/>
        <end position="169"/>
    </location>
</feature>
<feature type="transmembrane region" description="Helical" evidence="1">
    <location>
        <begin position="83"/>
        <end position="100"/>
    </location>
</feature>
<evidence type="ECO:0000313" key="2">
    <source>
        <dbReference type="EMBL" id="MDQ9172186.1"/>
    </source>
</evidence>
<evidence type="ECO:0000256" key="1">
    <source>
        <dbReference type="SAM" id="Phobius"/>
    </source>
</evidence>
<keyword evidence="1" id="KW-1133">Transmembrane helix</keyword>
<gene>
    <name evidence="2" type="ORF">Q8A64_17380</name>
</gene>
<accession>A0ABU1BUQ9</accession>
<feature type="transmembrane region" description="Helical" evidence="1">
    <location>
        <begin position="121"/>
        <end position="143"/>
    </location>
</feature>
<keyword evidence="3" id="KW-1185">Reference proteome</keyword>